<keyword evidence="12" id="KW-1185">Reference proteome</keyword>
<dbReference type="GO" id="GO:0006265">
    <property type="term" value="P:DNA topological change"/>
    <property type="evidence" value="ECO:0007669"/>
    <property type="project" value="UniProtKB-UniRule"/>
</dbReference>
<dbReference type="GO" id="GO:0005524">
    <property type="term" value="F:ATP binding"/>
    <property type="evidence" value="ECO:0007669"/>
    <property type="project" value="UniProtKB-UniRule"/>
</dbReference>
<dbReference type="PANTHER" id="PTHR45866:SF12">
    <property type="entry name" value="DNA TOPOISOMERASE 4 SUBUNIT B"/>
    <property type="match status" value="1"/>
</dbReference>
<dbReference type="GO" id="GO:0007059">
    <property type="term" value="P:chromosome segregation"/>
    <property type="evidence" value="ECO:0007669"/>
    <property type="project" value="UniProtKB-UniRule"/>
</dbReference>
<dbReference type="Pfam" id="PF01751">
    <property type="entry name" value="Toprim"/>
    <property type="match status" value="1"/>
</dbReference>
<dbReference type="Gene3D" id="3.30.565.10">
    <property type="entry name" value="Histidine kinase-like ATPase, C-terminal domain"/>
    <property type="match status" value="1"/>
</dbReference>
<evidence type="ECO:0000313" key="11">
    <source>
        <dbReference type="EMBL" id="MBB5175347.1"/>
    </source>
</evidence>
<feature type="binding site" evidence="8">
    <location>
        <position position="46"/>
    </location>
    <ligand>
        <name>ATP</name>
        <dbReference type="ChEBI" id="CHEBI:30616"/>
    </ligand>
</feature>
<dbReference type="InterPro" id="IPR018522">
    <property type="entry name" value="TopoIIA_CS"/>
</dbReference>
<dbReference type="CDD" id="cd00822">
    <property type="entry name" value="TopoII_Trans_DNA_gyrase"/>
    <property type="match status" value="1"/>
</dbReference>
<dbReference type="HAMAP" id="MF_00939">
    <property type="entry name" value="ParE_type2"/>
    <property type="match status" value="1"/>
</dbReference>
<dbReference type="InterPro" id="IPR013759">
    <property type="entry name" value="Topo_IIA_B_C"/>
</dbReference>
<dbReference type="Proteomes" id="UP000579136">
    <property type="component" value="Unassembled WGS sequence"/>
</dbReference>
<feature type="binding site" evidence="8">
    <location>
        <position position="73"/>
    </location>
    <ligand>
        <name>ATP</name>
        <dbReference type="ChEBI" id="CHEBI:30616"/>
    </ligand>
</feature>
<evidence type="ECO:0000256" key="9">
    <source>
        <dbReference type="SAM" id="MobiDB-lite"/>
    </source>
</evidence>
<feature type="region of interest" description="Disordered" evidence="9">
    <location>
        <begin position="387"/>
        <end position="412"/>
    </location>
</feature>
<comment type="catalytic activity">
    <reaction evidence="1 8">
        <text>ATP-dependent breakage, passage and rejoining of double-stranded DNA.</text>
        <dbReference type="EC" id="5.6.2.2"/>
    </reaction>
</comment>
<dbReference type="SMART" id="SM00387">
    <property type="entry name" value="HATPase_c"/>
    <property type="match status" value="1"/>
</dbReference>
<dbReference type="InterPro" id="IPR006171">
    <property type="entry name" value="TOPRIM_dom"/>
</dbReference>
<sequence>MANSNYTDDSIQILEGLDAVRKRPGMYIGSTDARGLHHLVYEITDNAVDEIINGFGDKIDITIHKDDSITITDNGRGLPTGKHSSGKSTPEVIFTVLHAGGKFGSGGYKTSGGLHGVGASVVNALSEWLELEIFRDGKKYFMSFKNGGHVNEPLKKIGNTNRTGTSVTFKPDQEVFKAGVQFNFETIVERMRESAFLEKNLKVSIKDEKTDRTEEFHYEEGLISFINFLHEGKESFGTPVAFSGSYNGMQADVAFQYNDQYTETVMSFVNNVRTKDGGTHEVGFKSAFTRIFNEFARKIGELKEKDKNLEGNDIREGLTAVISVKIPEELLQFEGQTKGKLGTPEARQLMDYVLNENLPYVLEENGVVSSELVKKAIKARQVREAARKAREDMRSGKKSKRKDALLSGKLTPAQSRNRKKNELFLVEGDSAGGSAKLGRDRKFQAILPLRGKVINTERARFEDIFKNEEINTIIHTIGAGVGNEFDIDEVNYDKIIIMTDADTDGAHIQVLLLTFFFNYMRPLFEAGKIYIALPPLFKLESKRGKKKDVRYVWTEEELLEMREELNDNVEIQRYKGLGEMMADQLWETTMDPENRTLIQVLVDDEALSLKRVSTLMGDNVSIRRDWIEENVSFTLGDDISILDSDQIDILEEGDSDA</sequence>
<evidence type="ECO:0000256" key="2">
    <source>
        <dbReference type="ARBA" id="ARBA00001946"/>
    </source>
</evidence>
<dbReference type="EC" id="5.6.2.2" evidence="8"/>
<dbReference type="InterPro" id="IPR005740">
    <property type="entry name" value="ParE_type2"/>
</dbReference>
<dbReference type="FunFam" id="3.40.50.670:FF:000002">
    <property type="entry name" value="DNA gyrase subunit B"/>
    <property type="match status" value="1"/>
</dbReference>
<dbReference type="Pfam" id="PF00204">
    <property type="entry name" value="DNA_gyraseB"/>
    <property type="match status" value="1"/>
</dbReference>
<reference evidence="11 12" key="1">
    <citation type="submission" date="2020-08" db="EMBL/GenBank/DDBJ databases">
        <title>Genomic Encyclopedia of Type Strains, Phase IV (KMG-IV): sequencing the most valuable type-strain genomes for metagenomic binning, comparative biology and taxonomic classification.</title>
        <authorList>
            <person name="Goeker M."/>
        </authorList>
    </citation>
    <scope>NUCLEOTIDE SEQUENCE [LARGE SCALE GENOMIC DNA]</scope>
    <source>
        <strain evidence="11 12">DSM 19163</strain>
    </source>
</reference>
<feature type="binding site" evidence="8">
    <location>
        <position position="6"/>
    </location>
    <ligand>
        <name>ATP</name>
        <dbReference type="ChEBI" id="CHEBI:30616"/>
    </ligand>
</feature>
<evidence type="ECO:0000313" key="12">
    <source>
        <dbReference type="Proteomes" id="UP000579136"/>
    </source>
</evidence>
<keyword evidence="4" id="KW-0460">Magnesium</keyword>
<evidence type="ECO:0000256" key="8">
    <source>
        <dbReference type="HAMAP-Rule" id="MF_00939"/>
    </source>
</evidence>
<evidence type="ECO:0000256" key="1">
    <source>
        <dbReference type="ARBA" id="ARBA00000185"/>
    </source>
</evidence>
<dbReference type="Pfam" id="PF02518">
    <property type="entry name" value="HATPase_c"/>
    <property type="match status" value="1"/>
</dbReference>
<dbReference type="SMART" id="SM00433">
    <property type="entry name" value="TOP2c"/>
    <property type="match status" value="1"/>
</dbReference>
<dbReference type="InterPro" id="IPR003594">
    <property type="entry name" value="HATPase_dom"/>
</dbReference>
<dbReference type="GO" id="GO:0003677">
    <property type="term" value="F:DNA binding"/>
    <property type="evidence" value="ECO:0007669"/>
    <property type="project" value="UniProtKB-UniRule"/>
</dbReference>
<name>A0A9Q2HFB3_9STAP</name>
<dbReference type="Pfam" id="PF00986">
    <property type="entry name" value="DNA_gyraseB_C"/>
    <property type="match status" value="1"/>
</dbReference>
<evidence type="ECO:0000256" key="7">
    <source>
        <dbReference type="ARBA" id="ARBA00023235"/>
    </source>
</evidence>
<proteinExistence type="inferred from homology"/>
<keyword evidence="7 8" id="KW-0413">Isomerase</keyword>
<protein>
    <recommendedName>
        <fullName evidence="8">DNA topoisomerase 4 subunit B</fullName>
        <ecNumber evidence="8">5.6.2.2</ecNumber>
    </recommendedName>
    <alternativeName>
        <fullName evidence="8">Topoisomerase IV subunit B</fullName>
    </alternativeName>
</protein>
<evidence type="ECO:0000259" key="10">
    <source>
        <dbReference type="PROSITE" id="PS50880"/>
    </source>
</evidence>
<evidence type="ECO:0000256" key="3">
    <source>
        <dbReference type="ARBA" id="ARBA00022723"/>
    </source>
</evidence>
<gene>
    <name evidence="8" type="primary">parE</name>
    <name evidence="11" type="ORF">HNQ45_000205</name>
</gene>
<comment type="cofactor">
    <cofactor evidence="2">
        <name>Mg(2+)</name>
        <dbReference type="ChEBI" id="CHEBI:18420"/>
    </cofactor>
</comment>
<dbReference type="AlphaFoldDB" id="A0A9Q2HFB3"/>
<feature type="binding site" evidence="8">
    <location>
        <begin position="113"/>
        <end position="119"/>
    </location>
    <ligand>
        <name>ATP</name>
        <dbReference type="ChEBI" id="CHEBI:30616"/>
    </ligand>
</feature>
<comment type="caution">
    <text evidence="11">The sequence shown here is derived from an EMBL/GenBank/DDBJ whole genome shotgun (WGS) entry which is preliminary data.</text>
</comment>
<comment type="subunit">
    <text evidence="8">Heterotetramer composed of ParC and ParE.</text>
</comment>
<dbReference type="GO" id="GO:0034335">
    <property type="term" value="F:DNA negative supercoiling activity"/>
    <property type="evidence" value="ECO:0007669"/>
    <property type="project" value="UniProtKB-ARBA"/>
</dbReference>
<dbReference type="PROSITE" id="PS00177">
    <property type="entry name" value="TOPOISOMERASE_II"/>
    <property type="match status" value="1"/>
</dbReference>
<feature type="site" description="Interaction with DNA" evidence="8">
    <location>
        <position position="507"/>
    </location>
</feature>
<feature type="site" description="Interaction with DNA" evidence="8">
    <location>
        <position position="623"/>
    </location>
</feature>
<feature type="site" description="Interaction with DNA" evidence="8">
    <location>
        <position position="455"/>
    </location>
</feature>
<dbReference type="FunFam" id="3.30.565.10:FF:000002">
    <property type="entry name" value="DNA gyrase subunit B"/>
    <property type="match status" value="1"/>
</dbReference>
<dbReference type="PROSITE" id="PS50880">
    <property type="entry name" value="TOPRIM"/>
    <property type="match status" value="1"/>
</dbReference>
<evidence type="ECO:0000256" key="5">
    <source>
        <dbReference type="ARBA" id="ARBA00023029"/>
    </source>
</evidence>
<evidence type="ECO:0000256" key="4">
    <source>
        <dbReference type="ARBA" id="ARBA00022842"/>
    </source>
</evidence>
<dbReference type="InterPro" id="IPR014721">
    <property type="entry name" value="Ribsml_uS5_D2-typ_fold_subgr"/>
</dbReference>
<dbReference type="PANTHER" id="PTHR45866">
    <property type="entry name" value="DNA GYRASE/TOPOISOMERASE SUBUNIT B"/>
    <property type="match status" value="1"/>
</dbReference>
<accession>A0A9Q2HFB3</accession>
<feature type="domain" description="Toprim" evidence="10">
    <location>
        <begin position="421"/>
        <end position="535"/>
    </location>
</feature>
<dbReference type="Gene3D" id="3.30.230.10">
    <property type="match status" value="1"/>
</dbReference>
<dbReference type="InterPro" id="IPR020568">
    <property type="entry name" value="Ribosomal_Su5_D2-typ_SF"/>
</dbReference>
<dbReference type="Gene3D" id="3.40.50.670">
    <property type="match status" value="1"/>
</dbReference>
<organism evidence="11 12">
    <name type="scientific">Nosocomiicoccus ampullae</name>
    <dbReference type="NCBI Taxonomy" id="489910"/>
    <lineage>
        <taxon>Bacteria</taxon>
        <taxon>Bacillati</taxon>
        <taxon>Bacillota</taxon>
        <taxon>Bacilli</taxon>
        <taxon>Bacillales</taxon>
        <taxon>Staphylococcaceae</taxon>
        <taxon>Nosocomiicoccus</taxon>
    </lineage>
</organism>
<dbReference type="InterPro" id="IPR001241">
    <property type="entry name" value="Topo_IIA"/>
</dbReference>
<dbReference type="PRINTS" id="PR01159">
    <property type="entry name" value="DNAGYRASEB"/>
</dbReference>
<evidence type="ECO:0000256" key="6">
    <source>
        <dbReference type="ARBA" id="ARBA00023125"/>
    </source>
</evidence>
<dbReference type="InterPro" id="IPR013506">
    <property type="entry name" value="Topo_IIA_bsu_dom2"/>
</dbReference>
<dbReference type="InterPro" id="IPR000565">
    <property type="entry name" value="Topo_IIA_B"/>
</dbReference>
<keyword evidence="5 8" id="KW-0799">Topoisomerase</keyword>
<dbReference type="CDD" id="cd16928">
    <property type="entry name" value="HATPase_GyrB-like"/>
    <property type="match status" value="1"/>
</dbReference>
<dbReference type="SUPFAM" id="SSF54211">
    <property type="entry name" value="Ribosomal protein S5 domain 2-like"/>
    <property type="match status" value="1"/>
</dbReference>
<keyword evidence="8" id="KW-0067">ATP-binding</keyword>
<comment type="similarity">
    <text evidence="8">Belongs to the type II topoisomerase family. ParE type 2 subfamily.</text>
</comment>
<feature type="binding site" evidence="8">
    <location>
        <position position="338"/>
    </location>
    <ligand>
        <name>ATP</name>
        <dbReference type="ChEBI" id="CHEBI:30616"/>
    </ligand>
</feature>
<keyword evidence="3" id="KW-0479">Metal-binding</keyword>
<dbReference type="InterPro" id="IPR013760">
    <property type="entry name" value="Topo_IIA-like_dom_sf"/>
</dbReference>
<dbReference type="GO" id="GO:0046872">
    <property type="term" value="F:metal ion binding"/>
    <property type="evidence" value="ECO:0007669"/>
    <property type="project" value="UniProtKB-KW"/>
</dbReference>
<dbReference type="SUPFAM" id="SSF55874">
    <property type="entry name" value="ATPase domain of HSP90 chaperone/DNA topoisomerase II/histidine kinase"/>
    <property type="match status" value="1"/>
</dbReference>
<keyword evidence="8" id="KW-0547">Nucleotide-binding</keyword>
<dbReference type="InterPro" id="IPR002288">
    <property type="entry name" value="DNA_gyrase_B_C"/>
</dbReference>
<dbReference type="PRINTS" id="PR00418">
    <property type="entry name" value="TPI2FAMILY"/>
</dbReference>
<dbReference type="InterPro" id="IPR036890">
    <property type="entry name" value="HATPase_C_sf"/>
</dbReference>
<dbReference type="SUPFAM" id="SSF56719">
    <property type="entry name" value="Type II DNA topoisomerase"/>
    <property type="match status" value="1"/>
</dbReference>
<dbReference type="NCBIfam" id="NF004189">
    <property type="entry name" value="PRK05644.1"/>
    <property type="match status" value="1"/>
</dbReference>
<dbReference type="NCBIfam" id="TIGR01058">
    <property type="entry name" value="parE_Gpos"/>
    <property type="match status" value="1"/>
</dbReference>
<dbReference type="EMBL" id="JACHHF010000001">
    <property type="protein sequence ID" value="MBB5175347.1"/>
    <property type="molecule type" value="Genomic_DNA"/>
</dbReference>
<comment type="function">
    <text evidence="8">Topoisomerase IV is essential for chromosome segregation. It relaxes supercoiled DNA. Performs the decatenation events required during the replication of a circular DNA molecule.</text>
</comment>
<keyword evidence="6 8" id="KW-0238">DNA-binding</keyword>
<dbReference type="GO" id="GO:0005694">
    <property type="term" value="C:chromosome"/>
    <property type="evidence" value="ECO:0007669"/>
    <property type="project" value="InterPro"/>
</dbReference>